<name>A0A2K3JTG1_TRIPR</name>
<proteinExistence type="predicted"/>
<feature type="compositionally biased region" description="Basic and acidic residues" evidence="1">
    <location>
        <begin position="39"/>
        <end position="48"/>
    </location>
</feature>
<evidence type="ECO:0000313" key="3">
    <source>
        <dbReference type="Proteomes" id="UP000236291"/>
    </source>
</evidence>
<reference evidence="2 3" key="1">
    <citation type="journal article" date="2014" name="Am. J. Bot.">
        <title>Genome assembly and annotation for red clover (Trifolium pratense; Fabaceae).</title>
        <authorList>
            <person name="Istvanek J."/>
            <person name="Jaros M."/>
            <person name="Krenek A."/>
            <person name="Repkova J."/>
        </authorList>
    </citation>
    <scope>NUCLEOTIDE SEQUENCE [LARGE SCALE GENOMIC DNA]</scope>
    <source>
        <strain evidence="3">cv. Tatra</strain>
        <tissue evidence="2">Young leaves</tissue>
    </source>
</reference>
<evidence type="ECO:0000313" key="2">
    <source>
        <dbReference type="EMBL" id="PNX57320.1"/>
    </source>
</evidence>
<evidence type="ECO:0000256" key="1">
    <source>
        <dbReference type="SAM" id="MobiDB-lite"/>
    </source>
</evidence>
<reference evidence="2 3" key="2">
    <citation type="journal article" date="2017" name="Front. Plant Sci.">
        <title>Gene Classification and Mining of Molecular Markers Useful in Red Clover (Trifolium pratense) Breeding.</title>
        <authorList>
            <person name="Istvanek J."/>
            <person name="Dluhosova J."/>
            <person name="Dluhos P."/>
            <person name="Patkova L."/>
            <person name="Nedelnik J."/>
            <person name="Repkova J."/>
        </authorList>
    </citation>
    <scope>NUCLEOTIDE SEQUENCE [LARGE SCALE GENOMIC DNA]</scope>
    <source>
        <strain evidence="3">cv. Tatra</strain>
        <tissue evidence="2">Young leaves</tissue>
    </source>
</reference>
<feature type="compositionally biased region" description="Basic and acidic residues" evidence="1">
    <location>
        <begin position="56"/>
        <end position="65"/>
    </location>
</feature>
<feature type="region of interest" description="Disordered" evidence="1">
    <location>
        <begin position="1"/>
        <end position="65"/>
    </location>
</feature>
<feature type="compositionally biased region" description="Basic and acidic residues" evidence="1">
    <location>
        <begin position="15"/>
        <end position="32"/>
    </location>
</feature>
<organism evidence="2 3">
    <name type="scientific">Trifolium pratense</name>
    <name type="common">Red clover</name>
    <dbReference type="NCBI Taxonomy" id="57577"/>
    <lineage>
        <taxon>Eukaryota</taxon>
        <taxon>Viridiplantae</taxon>
        <taxon>Streptophyta</taxon>
        <taxon>Embryophyta</taxon>
        <taxon>Tracheophyta</taxon>
        <taxon>Spermatophyta</taxon>
        <taxon>Magnoliopsida</taxon>
        <taxon>eudicotyledons</taxon>
        <taxon>Gunneridae</taxon>
        <taxon>Pentapetalae</taxon>
        <taxon>rosids</taxon>
        <taxon>fabids</taxon>
        <taxon>Fabales</taxon>
        <taxon>Fabaceae</taxon>
        <taxon>Papilionoideae</taxon>
        <taxon>50 kb inversion clade</taxon>
        <taxon>NPAAA clade</taxon>
        <taxon>Hologalegina</taxon>
        <taxon>IRL clade</taxon>
        <taxon>Trifolieae</taxon>
        <taxon>Trifolium</taxon>
    </lineage>
</organism>
<dbReference type="AlphaFoldDB" id="A0A2K3JTG1"/>
<dbReference type="EMBL" id="ASHM01123091">
    <property type="protein sequence ID" value="PNX57320.1"/>
    <property type="molecule type" value="Genomic_DNA"/>
</dbReference>
<accession>A0A2K3JTG1</accession>
<gene>
    <name evidence="2" type="ORF">L195_g058636</name>
</gene>
<feature type="non-terminal residue" evidence="2">
    <location>
        <position position="1"/>
    </location>
</feature>
<comment type="caution">
    <text evidence="2">The sequence shown here is derived from an EMBL/GenBank/DDBJ whole genome shotgun (WGS) entry which is preliminary data.</text>
</comment>
<sequence length="65" mass="7155">KKEAAINGGDWGNSDDSKRRGKDYVKGRRNDGLPENGDGGEKGEERKTNLKRRGKGEKGGKFSDF</sequence>
<dbReference type="Proteomes" id="UP000236291">
    <property type="component" value="Unassembled WGS sequence"/>
</dbReference>
<protein>
    <submittedName>
        <fullName evidence="2">Uncharacterized protein</fullName>
    </submittedName>
</protein>